<dbReference type="OrthoDB" id="37659at2759"/>
<keyword evidence="2" id="KW-0521">NADP</keyword>
<evidence type="ECO:0000256" key="1">
    <source>
        <dbReference type="ARBA" id="ARBA00006484"/>
    </source>
</evidence>
<evidence type="ECO:0000313" key="7">
    <source>
        <dbReference type="Proteomes" id="UP000184330"/>
    </source>
</evidence>
<dbReference type="FunFam" id="3.40.50.720:FF:000643">
    <property type="entry name" value="Short chain dehydrogenase/reductase family oxidoreductase, putative"/>
    <property type="match status" value="1"/>
</dbReference>
<dbReference type="STRING" id="576137.A0A1L7WZK0"/>
<dbReference type="GO" id="GO:0005737">
    <property type="term" value="C:cytoplasm"/>
    <property type="evidence" value="ECO:0007669"/>
    <property type="project" value="TreeGrafter"/>
</dbReference>
<gene>
    <name evidence="6" type="ORF">PAC_08100</name>
</gene>
<dbReference type="PANTHER" id="PTHR44229">
    <property type="entry name" value="15-HYDROXYPROSTAGLANDIN DEHYDROGENASE [NAD(+)]"/>
    <property type="match status" value="1"/>
</dbReference>
<name>A0A1L7WZK0_9HELO</name>
<keyword evidence="3" id="KW-0560">Oxidoreductase</keyword>
<evidence type="ECO:0000256" key="2">
    <source>
        <dbReference type="ARBA" id="ARBA00022857"/>
    </source>
</evidence>
<dbReference type="Proteomes" id="UP000184330">
    <property type="component" value="Unassembled WGS sequence"/>
</dbReference>
<dbReference type="PANTHER" id="PTHR44229:SF4">
    <property type="entry name" value="15-HYDROXYPROSTAGLANDIN DEHYDROGENASE [NAD(+)]"/>
    <property type="match status" value="1"/>
</dbReference>
<comment type="similarity">
    <text evidence="1 4">Belongs to the short-chain dehydrogenases/reductases (SDR) family.</text>
</comment>
<proteinExistence type="inferred from homology"/>
<dbReference type="PROSITE" id="PS00061">
    <property type="entry name" value="ADH_SHORT"/>
    <property type="match status" value="1"/>
</dbReference>
<dbReference type="EMBL" id="FJOG01000011">
    <property type="protein sequence ID" value="CZR58209.1"/>
    <property type="molecule type" value="Genomic_DNA"/>
</dbReference>
<feature type="region of interest" description="Disordered" evidence="5">
    <location>
        <begin position="269"/>
        <end position="289"/>
    </location>
</feature>
<dbReference type="InterPro" id="IPR002347">
    <property type="entry name" value="SDR_fam"/>
</dbReference>
<accession>A0A1L7WZK0</accession>
<dbReference type="PRINTS" id="PR00080">
    <property type="entry name" value="SDRFAMILY"/>
</dbReference>
<dbReference type="SUPFAM" id="SSF51735">
    <property type="entry name" value="NAD(P)-binding Rossmann-fold domains"/>
    <property type="match status" value="1"/>
</dbReference>
<dbReference type="InterPro" id="IPR036291">
    <property type="entry name" value="NAD(P)-bd_dom_sf"/>
</dbReference>
<dbReference type="Gene3D" id="3.40.50.720">
    <property type="entry name" value="NAD(P)-binding Rossmann-like Domain"/>
    <property type="match status" value="1"/>
</dbReference>
<evidence type="ECO:0000256" key="5">
    <source>
        <dbReference type="SAM" id="MobiDB-lite"/>
    </source>
</evidence>
<dbReference type="InterPro" id="IPR020904">
    <property type="entry name" value="Sc_DH/Rdtase_CS"/>
</dbReference>
<evidence type="ECO:0000256" key="3">
    <source>
        <dbReference type="ARBA" id="ARBA00023002"/>
    </source>
</evidence>
<dbReference type="GO" id="GO:0016616">
    <property type="term" value="F:oxidoreductase activity, acting on the CH-OH group of donors, NAD or NADP as acceptor"/>
    <property type="evidence" value="ECO:0007669"/>
    <property type="project" value="TreeGrafter"/>
</dbReference>
<dbReference type="AlphaFoldDB" id="A0A1L7WZK0"/>
<sequence>MAMNVASKTAIVTGSGSGINLSFAKLLLGNGCNVVFADLALRPEAQAVVAEYPLTSAGAKAVFQKTDVTDWAQLDTMFSAAIEHFGGADIVCPGAGIYEPPFSNFWTAPGTPPSEDDPKESRYALLDINITHPIRVTQMAISHFLTNKKPGVILHISSVAGQAPFFPTPMYVASKHATNGFVRSLARLEDPPKETGLPKIRVVAVAPARILTPLWTDNPEKMKMVGDEPGWVTPEEVARVMLELVEKEEHVGGTILEVGSTVRKVKLFNDGGPKTGNNHVESGPGFDDDMWESLKRQFEGK</sequence>
<protein>
    <submittedName>
        <fullName evidence="6">Related to 15-hydroxyprostaglandin dehydrogenase</fullName>
    </submittedName>
</protein>
<dbReference type="Pfam" id="PF00106">
    <property type="entry name" value="adh_short"/>
    <property type="match status" value="1"/>
</dbReference>
<dbReference type="PRINTS" id="PR00081">
    <property type="entry name" value="GDHRDH"/>
</dbReference>
<evidence type="ECO:0000256" key="4">
    <source>
        <dbReference type="RuleBase" id="RU000363"/>
    </source>
</evidence>
<keyword evidence="7" id="KW-1185">Reference proteome</keyword>
<organism evidence="6 7">
    <name type="scientific">Phialocephala subalpina</name>
    <dbReference type="NCBI Taxonomy" id="576137"/>
    <lineage>
        <taxon>Eukaryota</taxon>
        <taxon>Fungi</taxon>
        <taxon>Dikarya</taxon>
        <taxon>Ascomycota</taxon>
        <taxon>Pezizomycotina</taxon>
        <taxon>Leotiomycetes</taxon>
        <taxon>Helotiales</taxon>
        <taxon>Mollisiaceae</taxon>
        <taxon>Phialocephala</taxon>
        <taxon>Phialocephala fortinii species complex</taxon>
    </lineage>
</organism>
<evidence type="ECO:0000313" key="6">
    <source>
        <dbReference type="EMBL" id="CZR58209.1"/>
    </source>
</evidence>
<reference evidence="6 7" key="1">
    <citation type="submission" date="2016-03" db="EMBL/GenBank/DDBJ databases">
        <authorList>
            <person name="Ploux O."/>
        </authorList>
    </citation>
    <scope>NUCLEOTIDE SEQUENCE [LARGE SCALE GENOMIC DNA]</scope>
    <source>
        <strain evidence="6 7">UAMH 11012</strain>
    </source>
</reference>